<protein>
    <recommendedName>
        <fullName evidence="1">Tse2 ADP-ribosyltransferase toxin domain-containing protein</fullName>
    </recommendedName>
</protein>
<name>A0ABV2BV59_9GAMM</name>
<dbReference type="InterPro" id="IPR041018">
    <property type="entry name" value="ADPRTs_Tse2"/>
</dbReference>
<evidence type="ECO:0000313" key="2">
    <source>
        <dbReference type="EMBL" id="MET1255840.1"/>
    </source>
</evidence>
<accession>A0ABV2BV59</accession>
<dbReference type="Proteomes" id="UP001548189">
    <property type="component" value="Unassembled WGS sequence"/>
</dbReference>
<proteinExistence type="predicted"/>
<organism evidence="2 3">
    <name type="scientific">Aliikangiella maris</name>
    <dbReference type="NCBI Taxonomy" id="3162458"/>
    <lineage>
        <taxon>Bacteria</taxon>
        <taxon>Pseudomonadati</taxon>
        <taxon>Pseudomonadota</taxon>
        <taxon>Gammaproteobacteria</taxon>
        <taxon>Oceanospirillales</taxon>
        <taxon>Pleioneaceae</taxon>
        <taxon>Aliikangiella</taxon>
    </lineage>
</organism>
<dbReference type="EMBL" id="JBEVCJ010000014">
    <property type="protein sequence ID" value="MET1255840.1"/>
    <property type="molecule type" value="Genomic_DNA"/>
</dbReference>
<dbReference type="Pfam" id="PF18648">
    <property type="entry name" value="ADPRTs_Tse2"/>
    <property type="match status" value="1"/>
</dbReference>
<keyword evidence="3" id="KW-1185">Reference proteome</keyword>
<dbReference type="RefSeq" id="WP_353896426.1">
    <property type="nucleotide sequence ID" value="NZ_JBEVCJ010000014.1"/>
</dbReference>
<reference evidence="2 3" key="1">
    <citation type="submission" date="2024-06" db="EMBL/GenBank/DDBJ databases">
        <authorList>
            <person name="Li F."/>
        </authorList>
    </citation>
    <scope>NUCLEOTIDE SEQUENCE [LARGE SCALE GENOMIC DNA]</scope>
    <source>
        <strain evidence="2 3">GXAS 311</strain>
    </source>
</reference>
<evidence type="ECO:0000313" key="3">
    <source>
        <dbReference type="Proteomes" id="UP001548189"/>
    </source>
</evidence>
<gene>
    <name evidence="2" type="ORF">ABVT43_11940</name>
</gene>
<feature type="domain" description="Tse2 ADP-ribosyltransferase toxin" evidence="1">
    <location>
        <begin position="21"/>
        <end position="151"/>
    </location>
</feature>
<evidence type="ECO:0000259" key="1">
    <source>
        <dbReference type="Pfam" id="PF18648"/>
    </source>
</evidence>
<comment type="caution">
    <text evidence="2">The sequence shown here is derived from an EMBL/GenBank/DDBJ whole genome shotgun (WGS) entry which is preliminary data.</text>
</comment>
<sequence>MIEVLKDVLISSDDIDQYYEEAPVNLWRARKIRQVGSLFGLVEEDKVLSNGQIRPADITVFTKNGTKWVTCKPSPRGISTFDRPNTFKGNSWEYYKIPCGTLLPVGLAIVKDKFNRRMGATHYTIAPAYDMPLSQFKSLLDRLATLVIREAI</sequence>